<evidence type="ECO:0000313" key="1">
    <source>
        <dbReference type="EMBL" id="KAJ1885319.1"/>
    </source>
</evidence>
<evidence type="ECO:0000313" key="2">
    <source>
        <dbReference type="Proteomes" id="UP001150581"/>
    </source>
</evidence>
<protein>
    <submittedName>
        <fullName evidence="1">Uncharacterized protein</fullName>
    </submittedName>
</protein>
<sequence>MPDTGAQLTDTKLLQHFATLAQYQHTRERSSAALKQAFFVLAQARRSAGYSRISPDQYSGHAQPIATVNINAMEPDSSDGTMAVARRNEDSGGGVDPLLWFGMLVPPTLREAQSGFVEALDGLVALAQMKRELELQAEAITKSTQENSIKD</sequence>
<dbReference type="Proteomes" id="UP001150581">
    <property type="component" value="Unassembled WGS sequence"/>
</dbReference>
<accession>A0ACC1I5D0</accession>
<keyword evidence="2" id="KW-1185">Reference proteome</keyword>
<comment type="caution">
    <text evidence="1">The sequence shown here is derived from an EMBL/GenBank/DDBJ whole genome shotgun (WGS) entry which is preliminary data.</text>
</comment>
<reference evidence="1" key="1">
    <citation type="submission" date="2022-07" db="EMBL/GenBank/DDBJ databases">
        <title>Phylogenomic reconstructions and comparative analyses of Kickxellomycotina fungi.</title>
        <authorList>
            <person name="Reynolds N.K."/>
            <person name="Stajich J.E."/>
            <person name="Barry K."/>
            <person name="Grigoriev I.V."/>
            <person name="Crous P."/>
            <person name="Smith M.E."/>
        </authorList>
    </citation>
    <scope>NUCLEOTIDE SEQUENCE</scope>
    <source>
        <strain evidence="1">Benny 63K</strain>
    </source>
</reference>
<name>A0ACC1I5D0_9FUNG</name>
<proteinExistence type="predicted"/>
<gene>
    <name evidence="1" type="ORF">LPJ66_010175</name>
</gene>
<dbReference type="EMBL" id="JANBPG010002571">
    <property type="protein sequence ID" value="KAJ1885319.1"/>
    <property type="molecule type" value="Genomic_DNA"/>
</dbReference>
<organism evidence="1 2">
    <name type="scientific">Kickxella alabastrina</name>
    <dbReference type="NCBI Taxonomy" id="61397"/>
    <lineage>
        <taxon>Eukaryota</taxon>
        <taxon>Fungi</taxon>
        <taxon>Fungi incertae sedis</taxon>
        <taxon>Zoopagomycota</taxon>
        <taxon>Kickxellomycotina</taxon>
        <taxon>Kickxellomycetes</taxon>
        <taxon>Kickxellales</taxon>
        <taxon>Kickxellaceae</taxon>
        <taxon>Kickxella</taxon>
    </lineage>
</organism>